<keyword evidence="2" id="KW-1185">Reference proteome</keyword>
<reference evidence="1" key="1">
    <citation type="journal article" date="2020" name="Stud. Mycol.">
        <title>101 Dothideomycetes genomes: a test case for predicting lifestyles and emergence of pathogens.</title>
        <authorList>
            <person name="Haridas S."/>
            <person name="Albert R."/>
            <person name="Binder M."/>
            <person name="Bloem J."/>
            <person name="Labutti K."/>
            <person name="Salamov A."/>
            <person name="Andreopoulos B."/>
            <person name="Baker S."/>
            <person name="Barry K."/>
            <person name="Bills G."/>
            <person name="Bluhm B."/>
            <person name="Cannon C."/>
            <person name="Castanera R."/>
            <person name="Culley D."/>
            <person name="Daum C."/>
            <person name="Ezra D."/>
            <person name="Gonzalez J."/>
            <person name="Henrissat B."/>
            <person name="Kuo A."/>
            <person name="Liang C."/>
            <person name="Lipzen A."/>
            <person name="Lutzoni F."/>
            <person name="Magnuson J."/>
            <person name="Mondo S."/>
            <person name="Nolan M."/>
            <person name="Ohm R."/>
            <person name="Pangilinan J."/>
            <person name="Park H.-J."/>
            <person name="Ramirez L."/>
            <person name="Alfaro M."/>
            <person name="Sun H."/>
            <person name="Tritt A."/>
            <person name="Yoshinaga Y."/>
            <person name="Zwiers L.-H."/>
            <person name="Turgeon B."/>
            <person name="Goodwin S."/>
            <person name="Spatafora J."/>
            <person name="Crous P."/>
            <person name="Grigoriev I."/>
        </authorList>
    </citation>
    <scope>NUCLEOTIDE SEQUENCE</scope>
    <source>
        <strain evidence="1">CBS 115976</strain>
    </source>
</reference>
<sequence>MTTSSPIGVNITEILTGIRKSKYIYDTYYDPYERANGRLQSLVSTSKDLHDVLQESERLLRLWNRHYPGQTSLNRRLQETHAFIRRFCDLEQLSQEDASFSPPRRKQSWKLFRYGWEERRAMQIHEGLMMELHKFIQFILVVALRATVTPPGSTPSNRISGRLKPEDSTIEDIARRLNEIHYQVERLQNQAILVQFGRGRDLDLTDLEQQLEREWRLLCLRAGFEDVAHRPPLPGGSRNLLLSPSQVYTEIIIAHNRDSLIGPRHEGLNLTPFAPENISSKRSRTLSPDPATTVPLSPNIEPDQHHILLGDPALPICIAS</sequence>
<gene>
    <name evidence="1" type="ORF">BT63DRAFT_58465</name>
</gene>
<accession>A0A6A6U453</accession>
<organism evidence="1 2">
    <name type="scientific">Microthyrium microscopicum</name>
    <dbReference type="NCBI Taxonomy" id="703497"/>
    <lineage>
        <taxon>Eukaryota</taxon>
        <taxon>Fungi</taxon>
        <taxon>Dikarya</taxon>
        <taxon>Ascomycota</taxon>
        <taxon>Pezizomycotina</taxon>
        <taxon>Dothideomycetes</taxon>
        <taxon>Dothideomycetes incertae sedis</taxon>
        <taxon>Microthyriales</taxon>
        <taxon>Microthyriaceae</taxon>
        <taxon>Microthyrium</taxon>
    </lineage>
</organism>
<proteinExistence type="predicted"/>
<dbReference type="AlphaFoldDB" id="A0A6A6U453"/>
<name>A0A6A6U453_9PEZI</name>
<dbReference type="Proteomes" id="UP000799302">
    <property type="component" value="Unassembled WGS sequence"/>
</dbReference>
<protein>
    <submittedName>
        <fullName evidence="1">Uncharacterized protein</fullName>
    </submittedName>
</protein>
<dbReference type="EMBL" id="MU004239">
    <property type="protein sequence ID" value="KAF2666426.1"/>
    <property type="molecule type" value="Genomic_DNA"/>
</dbReference>
<evidence type="ECO:0000313" key="2">
    <source>
        <dbReference type="Proteomes" id="UP000799302"/>
    </source>
</evidence>
<evidence type="ECO:0000313" key="1">
    <source>
        <dbReference type="EMBL" id="KAF2666426.1"/>
    </source>
</evidence>